<evidence type="ECO:0000256" key="5">
    <source>
        <dbReference type="ARBA" id="ARBA00022763"/>
    </source>
</evidence>
<evidence type="ECO:0000259" key="13">
    <source>
        <dbReference type="PROSITE" id="PS00486"/>
    </source>
</evidence>
<dbReference type="AlphaFoldDB" id="A0A834LHT6"/>
<keyword evidence="15" id="KW-1185">Reference proteome</keyword>
<sequence>MDENFQDLNKLPELKLDAKQAQGFLSFFKTLPRDPRAIRFFDRRDYYTAHGENATFISKTYYHTTSALRQLGNGSDAISSVSVSVSRSMFETITRDLLLERTDHTLELYEGSGSNWRLVKSGSPGNLGSFEEILFANNEMQDSPVIVALTPNFRENECTVGIGYIDLTKRVLGLGEFLDDCHFTNVESALISLGCKECLLPMDNAKSSEYKPLHDALSRCGVMLTERKKTEFKGRDLVQDLGRLVKGSIEPVRDLVSGFEYANGALGSLLSYAELLADESNYGSYSIREYSLNSCMRLDSAAMRALNVMESKTDANKNFSLFGLINRTCTAGMGKRLLHMWLKQPLLDVNEINSRLDLVQTFVEDNALRQDLRQHLKRISDIERLVRYLEKRRANLQQIVKLYQSGIRLPYIKSALERNEGQFSSLIKQRYLEPLEELTDDSHLNRFISLVEAAVDLDQLENGEYMISPSYDPKLCQLKDEQESLEQQIHRLHQQTANDLDLAADKALKLDKGTQFGHVFRITKKEEPKIRKKLNTHFIVLETRKDGVKFTNTKLKKLGDQYQKILEEYKNCQKVLVARVVQTAATFCEVVLFTNMFYFQSGCFCRLPEVSVVQVFESLAVLLSELDVLLSFADLAASCPTPYTRPYITPSDVGDIVLEGSRHPCVEAQDWVNFIPNDCRLVRGKSWFQIITGPNMGGKSTFIRQVGVNILMAQVGSFVPCDKASISVRDCIFARVGAGDCQLRGVSTFMQEMLETASILKGATDKSLIIIDELGRGTSTYDGFGLAWAICEHLVQIIKAPTLFATHFHELTALAHEPSSEKLLGVVNYHVSAHIDSSSRKLTMLYKVEPGASDQSFGIHVAEFANFPETVIALAREKAAELEDFSPIDVISNDAIEEVGCKRKREYDPEDMSRGAARAHQFLKDFSALPLEKMDFKEAFEKVSELKNEFAKEAVNSLLLQRLL</sequence>
<keyword evidence="7 12" id="KW-0238">DNA-binding</keyword>
<dbReference type="InterPro" id="IPR016151">
    <property type="entry name" value="DNA_mismatch_repair_MutS_N"/>
</dbReference>
<evidence type="ECO:0000313" key="15">
    <source>
        <dbReference type="Proteomes" id="UP000626092"/>
    </source>
</evidence>
<evidence type="ECO:0000256" key="10">
    <source>
        <dbReference type="ARBA" id="ARBA00029795"/>
    </source>
</evidence>
<dbReference type="PANTHER" id="PTHR11361">
    <property type="entry name" value="DNA MISMATCH REPAIR PROTEIN MUTS FAMILY MEMBER"/>
    <property type="match status" value="1"/>
</dbReference>
<dbReference type="Gene3D" id="3.40.50.300">
    <property type="entry name" value="P-loop containing nucleotide triphosphate hydrolases"/>
    <property type="match status" value="1"/>
</dbReference>
<evidence type="ECO:0000256" key="4">
    <source>
        <dbReference type="ARBA" id="ARBA00022741"/>
    </source>
</evidence>
<dbReference type="PROSITE" id="PS00486">
    <property type="entry name" value="DNA_MISMATCH_REPAIR_2"/>
    <property type="match status" value="1"/>
</dbReference>
<feature type="domain" description="DNA mismatch repair proteins mutS family" evidence="13">
    <location>
        <begin position="767"/>
        <end position="783"/>
    </location>
</feature>
<dbReference type="InterPro" id="IPR007860">
    <property type="entry name" value="DNA_mmatch_repair_MutS_con_dom"/>
</dbReference>
<dbReference type="Proteomes" id="UP000626092">
    <property type="component" value="Unassembled WGS sequence"/>
</dbReference>
<dbReference type="InterPro" id="IPR027417">
    <property type="entry name" value="P-loop_NTPase"/>
</dbReference>
<dbReference type="InterPro" id="IPR036678">
    <property type="entry name" value="MutS_con_dom_sf"/>
</dbReference>
<comment type="similarity">
    <text evidence="2 12">Belongs to the DNA mismatch repair MutS family.</text>
</comment>
<dbReference type="InterPro" id="IPR036187">
    <property type="entry name" value="DNA_mismatch_repair_MutS_sf"/>
</dbReference>
<dbReference type="InterPro" id="IPR000432">
    <property type="entry name" value="DNA_mismatch_repair_MutS_C"/>
</dbReference>
<evidence type="ECO:0000256" key="1">
    <source>
        <dbReference type="ARBA" id="ARBA00004123"/>
    </source>
</evidence>
<dbReference type="InterPro" id="IPR045076">
    <property type="entry name" value="MutS"/>
</dbReference>
<dbReference type="GO" id="GO:0006298">
    <property type="term" value="P:mismatch repair"/>
    <property type="evidence" value="ECO:0007669"/>
    <property type="project" value="InterPro"/>
</dbReference>
<keyword evidence="4 12" id="KW-0547">Nucleotide-binding</keyword>
<dbReference type="Gene3D" id="1.10.1420.10">
    <property type="match status" value="2"/>
</dbReference>
<dbReference type="Pfam" id="PF05192">
    <property type="entry name" value="MutS_III"/>
    <property type="match status" value="1"/>
</dbReference>
<keyword evidence="6" id="KW-0067">ATP-binding</keyword>
<dbReference type="OrthoDB" id="295033at2759"/>
<dbReference type="InterPro" id="IPR007695">
    <property type="entry name" value="DNA_mismatch_repair_MutS-lik_N"/>
</dbReference>
<dbReference type="GO" id="GO:0006312">
    <property type="term" value="P:mitotic recombination"/>
    <property type="evidence" value="ECO:0007669"/>
    <property type="project" value="TreeGrafter"/>
</dbReference>
<evidence type="ECO:0000256" key="9">
    <source>
        <dbReference type="ARBA" id="ARBA00023242"/>
    </source>
</evidence>
<dbReference type="Gene3D" id="3.40.1170.10">
    <property type="entry name" value="DNA repair protein MutS, domain I"/>
    <property type="match status" value="1"/>
</dbReference>
<dbReference type="Pfam" id="PF01624">
    <property type="entry name" value="MutS_I"/>
    <property type="match status" value="1"/>
</dbReference>
<dbReference type="FunFam" id="3.30.420.110:FF:000002">
    <property type="entry name" value="DNA mismatch repair protein"/>
    <property type="match status" value="1"/>
</dbReference>
<gene>
    <name evidence="14" type="ORF">RHSIM_Rhsim08G0137000</name>
</gene>
<dbReference type="SUPFAM" id="SSF52540">
    <property type="entry name" value="P-loop containing nucleoside triphosphate hydrolases"/>
    <property type="match status" value="1"/>
</dbReference>
<dbReference type="PANTHER" id="PTHR11361:SF35">
    <property type="entry name" value="DNA MISMATCH REPAIR PROTEIN MSH2"/>
    <property type="match status" value="1"/>
</dbReference>
<keyword evidence="8 12" id="KW-0234">DNA repair</keyword>
<dbReference type="Pfam" id="PF00488">
    <property type="entry name" value="MutS_V"/>
    <property type="match status" value="1"/>
</dbReference>
<dbReference type="GO" id="GO:0032301">
    <property type="term" value="C:MutSalpha complex"/>
    <property type="evidence" value="ECO:0007669"/>
    <property type="project" value="TreeGrafter"/>
</dbReference>
<evidence type="ECO:0000256" key="2">
    <source>
        <dbReference type="ARBA" id="ARBA00006271"/>
    </source>
</evidence>
<dbReference type="FunFam" id="1.10.1420.10:FF:000003">
    <property type="entry name" value="DNA mismatch repair protein"/>
    <property type="match status" value="1"/>
</dbReference>
<dbReference type="FunFam" id="3.40.50.300:FF:000925">
    <property type="entry name" value="DNA mismatch repair protein MSH2"/>
    <property type="match status" value="1"/>
</dbReference>
<dbReference type="InterPro" id="IPR007696">
    <property type="entry name" value="DNA_mismatch_repair_MutS_core"/>
</dbReference>
<dbReference type="EMBL" id="WJXA01000008">
    <property type="protein sequence ID" value="KAF7136301.1"/>
    <property type="molecule type" value="Genomic_DNA"/>
</dbReference>
<dbReference type="FunFam" id="3.40.1170.10:FF:000003">
    <property type="entry name" value="DNA mismatch repair protein"/>
    <property type="match status" value="1"/>
</dbReference>
<comment type="function">
    <text evidence="12">Component of the post-replicative DNA mismatch repair system (MMR).</text>
</comment>
<dbReference type="InterPro" id="IPR007861">
    <property type="entry name" value="DNA_mismatch_repair_MutS_clamp"/>
</dbReference>
<evidence type="ECO:0000313" key="14">
    <source>
        <dbReference type="EMBL" id="KAF7136301.1"/>
    </source>
</evidence>
<dbReference type="GO" id="GO:0051053">
    <property type="term" value="P:negative regulation of DNA metabolic process"/>
    <property type="evidence" value="ECO:0007669"/>
    <property type="project" value="UniProtKB-ARBA"/>
</dbReference>
<dbReference type="SMART" id="SM00534">
    <property type="entry name" value="MUTSac"/>
    <property type="match status" value="1"/>
</dbReference>
<comment type="subcellular location">
    <subcellularLocation>
        <location evidence="1">Nucleus</location>
    </subcellularLocation>
</comment>
<dbReference type="CDD" id="cd03285">
    <property type="entry name" value="ABC_MSH2_euk"/>
    <property type="match status" value="1"/>
</dbReference>
<dbReference type="Pfam" id="PF05190">
    <property type="entry name" value="MutS_IV"/>
    <property type="match status" value="1"/>
</dbReference>
<dbReference type="Gene3D" id="3.30.420.110">
    <property type="entry name" value="MutS, connector domain"/>
    <property type="match status" value="1"/>
</dbReference>
<organism evidence="14 15">
    <name type="scientific">Rhododendron simsii</name>
    <name type="common">Sims's rhododendron</name>
    <dbReference type="NCBI Taxonomy" id="118357"/>
    <lineage>
        <taxon>Eukaryota</taxon>
        <taxon>Viridiplantae</taxon>
        <taxon>Streptophyta</taxon>
        <taxon>Embryophyta</taxon>
        <taxon>Tracheophyta</taxon>
        <taxon>Spermatophyta</taxon>
        <taxon>Magnoliopsida</taxon>
        <taxon>eudicotyledons</taxon>
        <taxon>Gunneridae</taxon>
        <taxon>Pentapetalae</taxon>
        <taxon>asterids</taxon>
        <taxon>Ericales</taxon>
        <taxon>Ericaceae</taxon>
        <taxon>Ericoideae</taxon>
        <taxon>Rhodoreae</taxon>
        <taxon>Rhododendron</taxon>
    </lineage>
</organism>
<evidence type="ECO:0000256" key="6">
    <source>
        <dbReference type="ARBA" id="ARBA00022840"/>
    </source>
</evidence>
<name>A0A834LHT6_RHOSS</name>
<evidence type="ECO:0000256" key="7">
    <source>
        <dbReference type="ARBA" id="ARBA00023125"/>
    </source>
</evidence>
<comment type="caution">
    <text evidence="14">The sequence shown here is derived from an EMBL/GenBank/DDBJ whole genome shotgun (WGS) entry which is preliminary data.</text>
</comment>
<evidence type="ECO:0000256" key="8">
    <source>
        <dbReference type="ARBA" id="ARBA00023204"/>
    </source>
</evidence>
<evidence type="ECO:0000256" key="12">
    <source>
        <dbReference type="RuleBase" id="RU003756"/>
    </source>
</evidence>
<evidence type="ECO:0000256" key="3">
    <source>
        <dbReference type="ARBA" id="ARBA00019549"/>
    </source>
</evidence>
<dbReference type="InterPro" id="IPR011184">
    <property type="entry name" value="DNA_mismatch_repair_Msh2"/>
</dbReference>
<dbReference type="GO" id="GO:0140664">
    <property type="term" value="F:ATP-dependent DNA damage sensor activity"/>
    <property type="evidence" value="ECO:0007669"/>
    <property type="project" value="InterPro"/>
</dbReference>
<dbReference type="InterPro" id="IPR032642">
    <property type="entry name" value="Msh2_ATP-bd"/>
</dbReference>
<protein>
    <recommendedName>
        <fullName evidence="11">DNA mismatch repair protein MSH2</fullName>
    </recommendedName>
    <alternativeName>
        <fullName evidence="3">DNA mismatch repair protein Msh2</fullName>
    </alternativeName>
    <alternativeName>
        <fullName evidence="10">MutS protein homolog 2</fullName>
    </alternativeName>
</protein>
<keyword evidence="5 12" id="KW-0227">DNA damage</keyword>
<reference evidence="14" key="1">
    <citation type="submission" date="2019-11" db="EMBL/GenBank/DDBJ databases">
        <authorList>
            <person name="Liu Y."/>
            <person name="Hou J."/>
            <person name="Li T.-Q."/>
            <person name="Guan C.-H."/>
            <person name="Wu X."/>
            <person name="Wu H.-Z."/>
            <person name="Ling F."/>
            <person name="Zhang R."/>
            <person name="Shi X.-G."/>
            <person name="Ren J.-P."/>
            <person name="Chen E.-F."/>
            <person name="Sun J.-M."/>
        </authorList>
    </citation>
    <scope>NUCLEOTIDE SEQUENCE</scope>
    <source>
        <strain evidence="14">Adult_tree_wgs_1</strain>
        <tissue evidence="14">Leaves</tissue>
    </source>
</reference>
<proteinExistence type="inferred from homology"/>
<dbReference type="GO" id="GO:0005524">
    <property type="term" value="F:ATP binding"/>
    <property type="evidence" value="ECO:0007669"/>
    <property type="project" value="UniProtKB-KW"/>
</dbReference>
<evidence type="ECO:0000256" key="11">
    <source>
        <dbReference type="ARBA" id="ARBA00073545"/>
    </source>
</evidence>
<dbReference type="Pfam" id="PF05188">
    <property type="entry name" value="MutS_II"/>
    <property type="match status" value="1"/>
</dbReference>
<dbReference type="PIRSF" id="PIRSF005813">
    <property type="entry name" value="MSH2"/>
    <property type="match status" value="1"/>
</dbReference>
<keyword evidence="9" id="KW-0539">Nucleus</keyword>
<dbReference type="GO" id="GO:0030983">
    <property type="term" value="F:mismatched DNA binding"/>
    <property type="evidence" value="ECO:0007669"/>
    <property type="project" value="InterPro"/>
</dbReference>
<dbReference type="SUPFAM" id="SSF48334">
    <property type="entry name" value="DNA repair protein MutS, domain III"/>
    <property type="match status" value="1"/>
</dbReference>
<dbReference type="SMART" id="SM00533">
    <property type="entry name" value="MUTSd"/>
    <property type="match status" value="1"/>
</dbReference>
<accession>A0A834LHT6</accession>